<dbReference type="PRINTS" id="PR00508">
    <property type="entry name" value="S21N4MTFRASE"/>
</dbReference>
<sequence>MQESKKINTQLPEINQNNKHYLNTILNKSDNYLKEVFSDKEYKYFLKKIEFIYKINNVNDIVKNFSTTYFNYIKELYQKEYKINNPSVDNFINKKGFIKLIWGDCHDALKNMKSETIDLMVTSPPYYNARKYSQWKNINEYMQDMEKILIECYRVLDNHRVFVFNVGDIFDNDNLYTKSTWGKRRLPLGAYFINLFEKVGFTFVDDIIWDKGEVQSERNKNGDNPYPMYQYPINCYEHILIFHKHRLDMHRYPCPICGTLNVNGNSYTEKGLKSWECKNKDCFVRSKSNRGKRFSAKTYITQSHKNKDISVIDKDFLYSWRRDIKKINPVIKINSKGENILGHTAPFPKDIPEFAIKMFSYVGDKVLDPFSGIGTSIKSAHELNRIGIGIEKDLSIKPYVINFLNNKLSELEL</sequence>
<evidence type="ECO:0000256" key="7">
    <source>
        <dbReference type="ARBA" id="ARBA00049120"/>
    </source>
</evidence>
<evidence type="ECO:0000256" key="5">
    <source>
        <dbReference type="ARBA" id="ARBA00022747"/>
    </source>
</evidence>
<keyword evidence="2 10" id="KW-0489">Methyltransferase</keyword>
<organism evidence="10 11">
    <name type="scientific">Brachyspira aalborgi</name>
    <dbReference type="NCBI Taxonomy" id="29522"/>
    <lineage>
        <taxon>Bacteria</taxon>
        <taxon>Pseudomonadati</taxon>
        <taxon>Spirochaetota</taxon>
        <taxon>Spirochaetia</taxon>
        <taxon>Brachyspirales</taxon>
        <taxon>Brachyspiraceae</taxon>
        <taxon>Brachyspira</taxon>
    </lineage>
</organism>
<dbReference type="SUPFAM" id="SSF53335">
    <property type="entry name" value="S-adenosyl-L-methionine-dependent methyltransferases"/>
    <property type="match status" value="1"/>
</dbReference>
<feature type="domain" description="DNA methylase N-4/N-6" evidence="9">
    <location>
        <begin position="117"/>
        <end position="397"/>
    </location>
</feature>
<evidence type="ECO:0000256" key="4">
    <source>
        <dbReference type="ARBA" id="ARBA00022691"/>
    </source>
</evidence>
<keyword evidence="6" id="KW-0238">DNA-binding</keyword>
<dbReference type="GO" id="GO:0015667">
    <property type="term" value="F:site-specific DNA-methyltransferase (cytosine-N4-specific) activity"/>
    <property type="evidence" value="ECO:0007669"/>
    <property type="project" value="UniProtKB-EC"/>
</dbReference>
<keyword evidence="3 10" id="KW-0808">Transferase</keyword>
<dbReference type="GO" id="GO:0009307">
    <property type="term" value="P:DNA restriction-modification system"/>
    <property type="evidence" value="ECO:0007669"/>
    <property type="project" value="UniProtKB-KW"/>
</dbReference>
<evidence type="ECO:0000259" key="9">
    <source>
        <dbReference type="Pfam" id="PF01555"/>
    </source>
</evidence>
<dbReference type="Proteomes" id="UP000325002">
    <property type="component" value="Unassembled WGS sequence"/>
</dbReference>
<comment type="caution">
    <text evidence="10">The sequence shown here is derived from an EMBL/GenBank/DDBJ whole genome shotgun (WGS) entry which is preliminary data.</text>
</comment>
<dbReference type="Gene3D" id="3.40.50.150">
    <property type="entry name" value="Vaccinia Virus protein VP39"/>
    <property type="match status" value="1"/>
</dbReference>
<keyword evidence="5" id="KW-0680">Restriction system</keyword>
<comment type="similarity">
    <text evidence="1">Belongs to the N(4)/N(6)-methyltransferase family. N(4) subfamily.</text>
</comment>
<evidence type="ECO:0000256" key="1">
    <source>
        <dbReference type="ARBA" id="ARBA00010203"/>
    </source>
</evidence>
<dbReference type="GO" id="GO:0032259">
    <property type="term" value="P:methylation"/>
    <property type="evidence" value="ECO:0007669"/>
    <property type="project" value="UniProtKB-KW"/>
</dbReference>
<comment type="catalytic activity">
    <reaction evidence="7">
        <text>a 2'-deoxycytidine in DNA + S-adenosyl-L-methionine = an N(4)-methyl-2'-deoxycytidine in DNA + S-adenosyl-L-homocysteine + H(+)</text>
        <dbReference type="Rhea" id="RHEA:16857"/>
        <dbReference type="Rhea" id="RHEA-COMP:11369"/>
        <dbReference type="Rhea" id="RHEA-COMP:13674"/>
        <dbReference type="ChEBI" id="CHEBI:15378"/>
        <dbReference type="ChEBI" id="CHEBI:57856"/>
        <dbReference type="ChEBI" id="CHEBI:59789"/>
        <dbReference type="ChEBI" id="CHEBI:85452"/>
        <dbReference type="ChEBI" id="CHEBI:137933"/>
        <dbReference type="EC" id="2.1.1.113"/>
    </reaction>
</comment>
<evidence type="ECO:0000256" key="3">
    <source>
        <dbReference type="ARBA" id="ARBA00022679"/>
    </source>
</evidence>
<dbReference type="AlphaFoldDB" id="A0A5C8EFW8"/>
<reference evidence="10 11" key="1">
    <citation type="journal article" date="1992" name="Lakartidningen">
        <title>[Penicillin V and not amoxicillin is the first choice preparation in acute otitis].</title>
        <authorList>
            <person name="Kamme C."/>
            <person name="Lundgren K."/>
            <person name="Prellner K."/>
        </authorList>
    </citation>
    <scope>NUCLEOTIDE SEQUENCE [LARGE SCALE GENOMIC DNA]</scope>
    <source>
        <strain evidence="10 11">PC3997IV</strain>
    </source>
</reference>
<dbReference type="GO" id="GO:0003677">
    <property type="term" value="F:DNA binding"/>
    <property type="evidence" value="ECO:0007669"/>
    <property type="project" value="UniProtKB-KW"/>
</dbReference>
<dbReference type="EMBL" id="SAYD01000021">
    <property type="protein sequence ID" value="TXJ36947.1"/>
    <property type="molecule type" value="Genomic_DNA"/>
</dbReference>
<accession>A0A5C8EFW8</accession>
<dbReference type="InterPro" id="IPR017985">
    <property type="entry name" value="MeTrfase_CN4_CS"/>
</dbReference>
<dbReference type="InterPro" id="IPR001091">
    <property type="entry name" value="RM_Methyltransferase"/>
</dbReference>
<dbReference type="GO" id="GO:0008170">
    <property type="term" value="F:N-methyltransferase activity"/>
    <property type="evidence" value="ECO:0007669"/>
    <property type="project" value="InterPro"/>
</dbReference>
<evidence type="ECO:0000313" key="10">
    <source>
        <dbReference type="EMBL" id="TXJ36947.1"/>
    </source>
</evidence>
<gene>
    <name evidence="10" type="ORF">EPJ81_09200</name>
</gene>
<dbReference type="Pfam" id="PF01555">
    <property type="entry name" value="N6_N4_Mtase"/>
    <property type="match status" value="1"/>
</dbReference>
<evidence type="ECO:0000256" key="6">
    <source>
        <dbReference type="ARBA" id="ARBA00023125"/>
    </source>
</evidence>
<evidence type="ECO:0000256" key="2">
    <source>
        <dbReference type="ARBA" id="ARBA00022603"/>
    </source>
</evidence>
<dbReference type="PROSITE" id="PS00093">
    <property type="entry name" value="N4_MTASE"/>
    <property type="match status" value="1"/>
</dbReference>
<dbReference type="EC" id="2.1.1.-" evidence="8"/>
<name>A0A5C8EFW8_9SPIR</name>
<evidence type="ECO:0000313" key="11">
    <source>
        <dbReference type="Proteomes" id="UP000325002"/>
    </source>
</evidence>
<dbReference type="InterPro" id="IPR002941">
    <property type="entry name" value="DNA_methylase_N4/N6"/>
</dbReference>
<protein>
    <recommendedName>
        <fullName evidence="8">Methyltransferase</fullName>
        <ecNumber evidence="8">2.1.1.-</ecNumber>
    </recommendedName>
</protein>
<evidence type="ECO:0000256" key="8">
    <source>
        <dbReference type="RuleBase" id="RU362026"/>
    </source>
</evidence>
<proteinExistence type="inferred from homology"/>
<dbReference type="InterPro" id="IPR029063">
    <property type="entry name" value="SAM-dependent_MTases_sf"/>
</dbReference>
<keyword evidence="4" id="KW-0949">S-adenosyl-L-methionine</keyword>